<feature type="non-terminal residue" evidence="1">
    <location>
        <position position="280"/>
    </location>
</feature>
<dbReference type="SMART" id="SM00028">
    <property type="entry name" value="TPR"/>
    <property type="match status" value="3"/>
</dbReference>
<dbReference type="AlphaFoldDB" id="A0A382JZ83"/>
<dbReference type="Gene3D" id="1.25.40.10">
    <property type="entry name" value="Tetratricopeptide repeat domain"/>
    <property type="match status" value="2"/>
</dbReference>
<dbReference type="PANTHER" id="PTHR12558">
    <property type="entry name" value="CELL DIVISION CYCLE 16,23,27"/>
    <property type="match status" value="1"/>
</dbReference>
<reference evidence="1" key="1">
    <citation type="submission" date="2018-05" db="EMBL/GenBank/DDBJ databases">
        <authorList>
            <person name="Lanie J.A."/>
            <person name="Ng W.-L."/>
            <person name="Kazmierczak K.M."/>
            <person name="Andrzejewski T.M."/>
            <person name="Davidsen T.M."/>
            <person name="Wayne K.J."/>
            <person name="Tettelin H."/>
            <person name="Glass J.I."/>
            <person name="Rusch D."/>
            <person name="Podicherti R."/>
            <person name="Tsui H.-C.T."/>
            <person name="Winkler M.E."/>
        </authorList>
    </citation>
    <scope>NUCLEOTIDE SEQUENCE</scope>
</reference>
<gene>
    <name evidence="1" type="ORF">METZ01_LOCUS269427</name>
</gene>
<protein>
    <submittedName>
        <fullName evidence="1">Uncharacterized protein</fullName>
    </submittedName>
</protein>
<proteinExistence type="predicted"/>
<dbReference type="PANTHER" id="PTHR12558:SF47">
    <property type="entry name" value="LIPOPOLYSACCHARIDE ASSEMBLY PROTEIN B"/>
    <property type="match status" value="1"/>
</dbReference>
<sequence>MTRHSKISSVIVLSLMLNSCGTNSSTTKIPVSTQSEEAKDLFHQAFRLNSIAKGDEAKKKLIKAVDIDKDFGAAYIFLSQFGNNTGSETDNYYEKALSLKEQLNDVEKCLLEIRTSYRNNDTEKRLEYCKKLVELIPNNAIAHQRMAYYHWGMANVEESRKSFLLAIEKDKNYSSAYGDLTSSYMFGDPKNYEMAEKYASKALSLNKKESYYHVLLGDVYRAQNKLQKAAEKYDDAYEAGTNNYFSAAKAGHAYTFIDPTEARKRFDQAINDSKISNQKI</sequence>
<organism evidence="1">
    <name type="scientific">marine metagenome</name>
    <dbReference type="NCBI Taxonomy" id="408172"/>
    <lineage>
        <taxon>unclassified sequences</taxon>
        <taxon>metagenomes</taxon>
        <taxon>ecological metagenomes</taxon>
    </lineage>
</organism>
<dbReference type="EMBL" id="UINC01076939">
    <property type="protein sequence ID" value="SVC16573.1"/>
    <property type="molecule type" value="Genomic_DNA"/>
</dbReference>
<dbReference type="InterPro" id="IPR011990">
    <property type="entry name" value="TPR-like_helical_dom_sf"/>
</dbReference>
<accession>A0A382JZ83</accession>
<evidence type="ECO:0000313" key="1">
    <source>
        <dbReference type="EMBL" id="SVC16573.1"/>
    </source>
</evidence>
<dbReference type="PROSITE" id="PS50005">
    <property type="entry name" value="TPR"/>
    <property type="match status" value="1"/>
</dbReference>
<dbReference type="InterPro" id="IPR019734">
    <property type="entry name" value="TPR_rpt"/>
</dbReference>
<dbReference type="SUPFAM" id="SSF81901">
    <property type="entry name" value="HCP-like"/>
    <property type="match status" value="1"/>
</dbReference>
<name>A0A382JZ83_9ZZZZ</name>